<evidence type="ECO:0000313" key="2">
    <source>
        <dbReference type="Proteomes" id="UP000663193"/>
    </source>
</evidence>
<dbReference type="Proteomes" id="UP000663193">
    <property type="component" value="Chromosome 5"/>
</dbReference>
<keyword evidence="2" id="KW-1185">Reference proteome</keyword>
<dbReference type="VEuPathDB" id="FungiDB:JI435_406660"/>
<organism evidence="1 2">
    <name type="scientific">Phaeosphaeria nodorum (strain SN15 / ATCC MYA-4574 / FGSC 10173)</name>
    <name type="common">Glume blotch fungus</name>
    <name type="synonym">Parastagonospora nodorum</name>
    <dbReference type="NCBI Taxonomy" id="321614"/>
    <lineage>
        <taxon>Eukaryota</taxon>
        <taxon>Fungi</taxon>
        <taxon>Dikarya</taxon>
        <taxon>Ascomycota</taxon>
        <taxon>Pezizomycotina</taxon>
        <taxon>Dothideomycetes</taxon>
        <taxon>Pleosporomycetidae</taxon>
        <taxon>Pleosporales</taxon>
        <taxon>Pleosporineae</taxon>
        <taxon>Phaeosphaeriaceae</taxon>
        <taxon>Parastagonospora</taxon>
    </lineage>
</organism>
<name>A0A7U2I0M1_PHANO</name>
<evidence type="ECO:0000313" key="1">
    <source>
        <dbReference type="EMBL" id="QRC94977.1"/>
    </source>
</evidence>
<sequence>MILFSPIYQSVHVRPKIASRYSPSLRSYYASPSKKEKTSGRCQSACKPETPQFRRQIEEVKSSAPRAF</sequence>
<accession>A0A7U2I0M1</accession>
<reference evidence="2" key="1">
    <citation type="journal article" date="2021" name="BMC Genomics">
        <title>Chromosome-level genome assembly and manually-curated proteome of model necrotroph Parastagonospora nodorum Sn15 reveals a genome-wide trove of candidate effector homologs, and redundancy of virulence-related functions within an accessory chromosome.</title>
        <authorList>
            <person name="Bertazzoni S."/>
            <person name="Jones D.A.B."/>
            <person name="Phan H.T."/>
            <person name="Tan K.-C."/>
            <person name="Hane J.K."/>
        </authorList>
    </citation>
    <scope>NUCLEOTIDE SEQUENCE [LARGE SCALE GENOMIC DNA]</scope>
    <source>
        <strain evidence="2">SN15 / ATCC MYA-4574 / FGSC 10173)</strain>
    </source>
</reference>
<protein>
    <submittedName>
        <fullName evidence="1">Uncharacterized protein</fullName>
    </submittedName>
</protein>
<dbReference type="EMBL" id="CP069027">
    <property type="protein sequence ID" value="QRC94977.1"/>
    <property type="molecule type" value="Genomic_DNA"/>
</dbReference>
<gene>
    <name evidence="1" type="ORF">JI435_406660</name>
</gene>
<proteinExistence type="predicted"/>
<dbReference type="AlphaFoldDB" id="A0A7U2I0M1"/>